<comment type="caution">
    <text evidence="2">The sequence shown here is derived from an EMBL/GenBank/DDBJ whole genome shotgun (WGS) entry which is preliminary data.</text>
</comment>
<evidence type="ECO:0000313" key="2">
    <source>
        <dbReference type="EMBL" id="KAH0531445.1"/>
    </source>
</evidence>
<evidence type="ECO:0000256" key="1">
    <source>
        <dbReference type="SAM" id="MobiDB-lite"/>
    </source>
</evidence>
<proteinExistence type="predicted"/>
<evidence type="ECO:0000313" key="3">
    <source>
        <dbReference type="Proteomes" id="UP000826573"/>
    </source>
</evidence>
<keyword evidence="3" id="KW-1185">Reference proteome</keyword>
<dbReference type="EMBL" id="JAIMJC010000001">
    <property type="protein sequence ID" value="KAH0531445.1"/>
    <property type="molecule type" value="Genomic_DNA"/>
</dbReference>
<feature type="region of interest" description="Disordered" evidence="1">
    <location>
        <begin position="1"/>
        <end position="28"/>
    </location>
</feature>
<feature type="compositionally biased region" description="Low complexity" evidence="1">
    <location>
        <begin position="1"/>
        <end position="18"/>
    </location>
</feature>
<name>A0A9P8HLM5_9HYPO</name>
<gene>
    <name evidence="2" type="ORF">TsFJ059_000274</name>
</gene>
<reference evidence="2 3" key="1">
    <citation type="submission" date="2021-08" db="EMBL/GenBank/DDBJ databases">
        <title>The highly contiguous genome resource for Trichoderma semiorbis FJ059, a fungal antagonistic to plant pathogens.</title>
        <authorList>
            <person name="Liu T."/>
        </authorList>
    </citation>
    <scope>NUCLEOTIDE SEQUENCE [LARGE SCALE GENOMIC DNA]</scope>
    <source>
        <strain evidence="2 3">FJ059</strain>
    </source>
</reference>
<accession>A0A9P8HLM5</accession>
<protein>
    <submittedName>
        <fullName evidence="2">Uncharacterized protein</fullName>
    </submittedName>
</protein>
<sequence>MNDRITLTSPSTLPRSSTFEAPALPNQQHVRCESSPKAVMDVFPCRAAITSSGSIRIAPSLSRRPCVTISSRIPKKHLRRLMQRAEQHGDERISRPWRKTALTMRYQSPFR</sequence>
<dbReference type="AlphaFoldDB" id="A0A9P8HLM5"/>
<organism evidence="2 3">
    <name type="scientific">Trichoderma semiorbis</name>
    <dbReference type="NCBI Taxonomy" id="1491008"/>
    <lineage>
        <taxon>Eukaryota</taxon>
        <taxon>Fungi</taxon>
        <taxon>Dikarya</taxon>
        <taxon>Ascomycota</taxon>
        <taxon>Pezizomycotina</taxon>
        <taxon>Sordariomycetes</taxon>
        <taxon>Hypocreomycetidae</taxon>
        <taxon>Hypocreales</taxon>
        <taxon>Hypocreaceae</taxon>
        <taxon>Trichoderma</taxon>
    </lineage>
</organism>
<dbReference type="Proteomes" id="UP000826573">
    <property type="component" value="Unassembled WGS sequence"/>
</dbReference>